<organism evidence="1 2">
    <name type="scientific">Auricularia subglabra (strain TFB-10046 / SS5)</name>
    <name type="common">White-rot fungus</name>
    <name type="synonym">Auricularia delicata (strain TFB10046)</name>
    <dbReference type="NCBI Taxonomy" id="717982"/>
    <lineage>
        <taxon>Eukaryota</taxon>
        <taxon>Fungi</taxon>
        <taxon>Dikarya</taxon>
        <taxon>Basidiomycota</taxon>
        <taxon>Agaricomycotina</taxon>
        <taxon>Agaricomycetes</taxon>
        <taxon>Auriculariales</taxon>
        <taxon>Auriculariaceae</taxon>
        <taxon>Auricularia</taxon>
    </lineage>
</organism>
<reference evidence="2" key="1">
    <citation type="journal article" date="2012" name="Science">
        <title>The Paleozoic origin of enzymatic lignin decomposition reconstructed from 31 fungal genomes.</title>
        <authorList>
            <person name="Floudas D."/>
            <person name="Binder M."/>
            <person name="Riley R."/>
            <person name="Barry K."/>
            <person name="Blanchette R.A."/>
            <person name="Henrissat B."/>
            <person name="Martinez A.T."/>
            <person name="Otillar R."/>
            <person name="Spatafora J.W."/>
            <person name="Yadav J.S."/>
            <person name="Aerts A."/>
            <person name="Benoit I."/>
            <person name="Boyd A."/>
            <person name="Carlson A."/>
            <person name="Copeland A."/>
            <person name="Coutinho P.M."/>
            <person name="de Vries R.P."/>
            <person name="Ferreira P."/>
            <person name="Findley K."/>
            <person name="Foster B."/>
            <person name="Gaskell J."/>
            <person name="Glotzer D."/>
            <person name="Gorecki P."/>
            <person name="Heitman J."/>
            <person name="Hesse C."/>
            <person name="Hori C."/>
            <person name="Igarashi K."/>
            <person name="Jurgens J.A."/>
            <person name="Kallen N."/>
            <person name="Kersten P."/>
            <person name="Kohler A."/>
            <person name="Kuees U."/>
            <person name="Kumar T.K.A."/>
            <person name="Kuo A."/>
            <person name="LaButti K."/>
            <person name="Larrondo L.F."/>
            <person name="Lindquist E."/>
            <person name="Ling A."/>
            <person name="Lombard V."/>
            <person name="Lucas S."/>
            <person name="Lundell T."/>
            <person name="Martin R."/>
            <person name="McLaughlin D.J."/>
            <person name="Morgenstern I."/>
            <person name="Morin E."/>
            <person name="Murat C."/>
            <person name="Nagy L.G."/>
            <person name="Nolan M."/>
            <person name="Ohm R.A."/>
            <person name="Patyshakuliyeva A."/>
            <person name="Rokas A."/>
            <person name="Ruiz-Duenas F.J."/>
            <person name="Sabat G."/>
            <person name="Salamov A."/>
            <person name="Samejima M."/>
            <person name="Schmutz J."/>
            <person name="Slot J.C."/>
            <person name="St John F."/>
            <person name="Stenlid J."/>
            <person name="Sun H."/>
            <person name="Sun S."/>
            <person name="Syed K."/>
            <person name="Tsang A."/>
            <person name="Wiebenga A."/>
            <person name="Young D."/>
            <person name="Pisabarro A."/>
            <person name="Eastwood D.C."/>
            <person name="Martin F."/>
            <person name="Cullen D."/>
            <person name="Grigoriev I.V."/>
            <person name="Hibbett D.S."/>
        </authorList>
    </citation>
    <scope>NUCLEOTIDE SEQUENCE [LARGE SCALE GENOMIC DNA]</scope>
    <source>
        <strain evidence="2">TFB10046</strain>
    </source>
</reference>
<dbReference type="InParanoid" id="J0WMV7"/>
<keyword evidence="2" id="KW-1185">Reference proteome</keyword>
<dbReference type="KEGG" id="adl:AURDEDRAFT_177225"/>
<accession>J0WMV7</accession>
<evidence type="ECO:0000313" key="2">
    <source>
        <dbReference type="Proteomes" id="UP000006514"/>
    </source>
</evidence>
<dbReference type="Proteomes" id="UP000006514">
    <property type="component" value="Unassembled WGS sequence"/>
</dbReference>
<dbReference type="EMBL" id="JH688116">
    <property type="protein sequence ID" value="EJD33690.1"/>
    <property type="molecule type" value="Genomic_DNA"/>
</dbReference>
<dbReference type="AlphaFoldDB" id="J0WMV7"/>
<sequence length="153" mass="16720">MPVYECNCLSVVPTLPEFVADHRLCAAVEIFGNQSKHRAALNLPIAKKIAEAGSKNKIWKAVAESDAAGPLLVRLLWAAYCFHATEMEAPEYSVDLASICTVKRYMLDDRTKPIFEGALSVLCDALKTWTLVRRCESGGASADLVCMLNSLSL</sequence>
<gene>
    <name evidence="1" type="ORF">AURDEDRAFT_177225</name>
</gene>
<name>J0WMV7_AURST</name>
<evidence type="ECO:0000313" key="1">
    <source>
        <dbReference type="EMBL" id="EJD33690.1"/>
    </source>
</evidence>
<protein>
    <submittedName>
        <fullName evidence="1">Uncharacterized protein</fullName>
    </submittedName>
</protein>
<proteinExistence type="predicted"/>